<gene>
    <name evidence="2" type="ORF">ACFOKA_01455</name>
</gene>
<dbReference type="RefSeq" id="WP_194214939.1">
    <property type="nucleotide sequence ID" value="NZ_CP061205.1"/>
</dbReference>
<evidence type="ECO:0000313" key="3">
    <source>
        <dbReference type="Proteomes" id="UP001595444"/>
    </source>
</evidence>
<dbReference type="EMBL" id="JBHRSL010000001">
    <property type="protein sequence ID" value="MFC3050564.1"/>
    <property type="molecule type" value="Genomic_DNA"/>
</dbReference>
<evidence type="ECO:0000313" key="2">
    <source>
        <dbReference type="EMBL" id="MFC3050564.1"/>
    </source>
</evidence>
<evidence type="ECO:0000256" key="1">
    <source>
        <dbReference type="SAM" id="Phobius"/>
    </source>
</evidence>
<feature type="transmembrane region" description="Helical" evidence="1">
    <location>
        <begin position="53"/>
        <end position="82"/>
    </location>
</feature>
<sequence length="88" mass="10272">MSVVDNDKWQKMIKKRHKKIARRVMIYDIIMAVRENFKAFMITWVIVILVNQIFIFGACFAIYCLVAALPHTSVIAILITYFMSKGED</sequence>
<keyword evidence="1" id="KW-0812">Transmembrane</keyword>
<protein>
    <submittedName>
        <fullName evidence="2">Uncharacterized protein</fullName>
    </submittedName>
</protein>
<accession>A0ABV7D0V5</accession>
<dbReference type="Proteomes" id="UP001595444">
    <property type="component" value="Unassembled WGS sequence"/>
</dbReference>
<reference evidence="3" key="1">
    <citation type="journal article" date="2019" name="Int. J. Syst. Evol. Microbiol.">
        <title>The Global Catalogue of Microorganisms (GCM) 10K type strain sequencing project: providing services to taxonomists for standard genome sequencing and annotation.</title>
        <authorList>
            <consortium name="The Broad Institute Genomics Platform"/>
            <consortium name="The Broad Institute Genome Sequencing Center for Infectious Disease"/>
            <person name="Wu L."/>
            <person name="Ma J."/>
        </authorList>
    </citation>
    <scope>NUCLEOTIDE SEQUENCE [LARGE SCALE GENOMIC DNA]</scope>
    <source>
        <strain evidence="3">KCTC 62164</strain>
    </source>
</reference>
<keyword evidence="3" id="KW-1185">Reference proteome</keyword>
<keyword evidence="1" id="KW-0472">Membrane</keyword>
<proteinExistence type="predicted"/>
<comment type="caution">
    <text evidence="2">The sequence shown here is derived from an EMBL/GenBank/DDBJ whole genome shotgun (WGS) entry which is preliminary data.</text>
</comment>
<name>A0ABV7D0V5_9PROT</name>
<keyword evidence="1" id="KW-1133">Transmembrane helix</keyword>
<organism evidence="2 3">
    <name type="scientific">Kordiimonas pumila</name>
    <dbReference type="NCBI Taxonomy" id="2161677"/>
    <lineage>
        <taxon>Bacteria</taxon>
        <taxon>Pseudomonadati</taxon>
        <taxon>Pseudomonadota</taxon>
        <taxon>Alphaproteobacteria</taxon>
        <taxon>Kordiimonadales</taxon>
        <taxon>Kordiimonadaceae</taxon>
        <taxon>Kordiimonas</taxon>
    </lineage>
</organism>